<feature type="compositionally biased region" description="Low complexity" evidence="6">
    <location>
        <begin position="81"/>
        <end position="93"/>
    </location>
</feature>
<feature type="compositionally biased region" description="Pro residues" evidence="6">
    <location>
        <begin position="552"/>
        <end position="565"/>
    </location>
</feature>
<evidence type="ECO:0000256" key="5">
    <source>
        <dbReference type="ARBA" id="ARBA00023242"/>
    </source>
</evidence>
<dbReference type="GO" id="GO:0008270">
    <property type="term" value="F:zinc ion binding"/>
    <property type="evidence" value="ECO:0007669"/>
    <property type="project" value="InterPro"/>
</dbReference>
<feature type="domain" description="Zn(2)-C6 fungal-type" evidence="7">
    <location>
        <begin position="16"/>
        <end position="46"/>
    </location>
</feature>
<dbReference type="AlphaFoldDB" id="A0A9P5D8K1"/>
<evidence type="ECO:0000256" key="2">
    <source>
        <dbReference type="ARBA" id="ARBA00023015"/>
    </source>
</evidence>
<name>A0A9P5D8K1_9HYPO</name>
<keyword evidence="2" id="KW-0805">Transcription regulation</keyword>
<evidence type="ECO:0000313" key="9">
    <source>
        <dbReference type="Proteomes" id="UP000749293"/>
    </source>
</evidence>
<keyword evidence="9" id="KW-1185">Reference proteome</keyword>
<dbReference type="InterPro" id="IPR051089">
    <property type="entry name" value="prtT"/>
</dbReference>
<dbReference type="GO" id="GO:0000976">
    <property type="term" value="F:transcription cis-regulatory region binding"/>
    <property type="evidence" value="ECO:0007669"/>
    <property type="project" value="TreeGrafter"/>
</dbReference>
<keyword evidence="4" id="KW-0804">Transcription</keyword>
<comment type="subcellular location">
    <subcellularLocation>
        <location evidence="1">Nucleus</location>
    </subcellularLocation>
</comment>
<dbReference type="InterPro" id="IPR036864">
    <property type="entry name" value="Zn2-C6_fun-type_DNA-bd_sf"/>
</dbReference>
<dbReference type="CDD" id="cd00067">
    <property type="entry name" value="GAL4"/>
    <property type="match status" value="1"/>
</dbReference>
<feature type="region of interest" description="Disordered" evidence="6">
    <location>
        <begin position="549"/>
        <end position="596"/>
    </location>
</feature>
<dbReference type="Gene3D" id="4.10.240.10">
    <property type="entry name" value="Zn(2)-C6 fungal-type DNA-binding domain"/>
    <property type="match status" value="1"/>
</dbReference>
<sequence length="631" mass="69173">MVSSPKRSTSQTYGRACLNCSRSKCKCVPRSGSRRCERCHRLDKQCEPGTGTRAISAKRNNPISRIDQLEGKVDELVSLLGSSSGHGRAESSSDANAVSSNTNSNPSFITPYGSNYSSPAGLSATGETESSVPSNAAASAAAAATFHPLSSSSLSGLLDPRLPESEAQSYYVDFQKTHLKYFAFLHLPEDYRQLRRQRPFLFLCIMTAACPSMNKKFELGEKAKRALTDHIFLGNHPGAVNVDLLLGLLVFLCWGRDYLLMGTATRVPRFTQMAMTLAFDMRLNKPPQEELSILPGGPGAGTTTTPRTMEERRAVLATFVMSSVVASYSSQIDAMQWTPHMDECLEVMSQSKECIYDEIFALQVRAQRVAGDVESAKGTVISSSPNFYMSLLKRSLGDIRTSIRPELKRHDVLLASLYYAELSIFSLIPSMKDAPAFQRLECLYSCLETSKRAVDDLLAIPADELIGASFPFFVYIARYIIVLWKLSTLNDPNWDTALARSTVNVVDVLNRLIDKLQHSKISRPHEPGDCWPQKAVMLFAKTRDFCASNMANPPPAPPPPPPSGPQPSGQEANADGGRFHINTAANSNNNGQGQQQPVDMATAATFDAALWQADWPADDFTCSFLGENCFI</sequence>
<dbReference type="EMBL" id="JAANYQ010000001">
    <property type="protein sequence ID" value="KAF4126875.1"/>
    <property type="molecule type" value="Genomic_DNA"/>
</dbReference>
<evidence type="ECO:0000313" key="8">
    <source>
        <dbReference type="EMBL" id="KAF4126875.1"/>
    </source>
</evidence>
<dbReference type="GO" id="GO:0000981">
    <property type="term" value="F:DNA-binding transcription factor activity, RNA polymerase II-specific"/>
    <property type="evidence" value="ECO:0007669"/>
    <property type="project" value="InterPro"/>
</dbReference>
<evidence type="ECO:0000256" key="1">
    <source>
        <dbReference type="ARBA" id="ARBA00004123"/>
    </source>
</evidence>
<dbReference type="RefSeq" id="XP_035325527.1">
    <property type="nucleotide sequence ID" value="XM_035462597.1"/>
</dbReference>
<evidence type="ECO:0000256" key="3">
    <source>
        <dbReference type="ARBA" id="ARBA00023125"/>
    </source>
</evidence>
<dbReference type="PANTHER" id="PTHR31845">
    <property type="entry name" value="FINGER DOMAIN PROTEIN, PUTATIVE-RELATED"/>
    <property type="match status" value="1"/>
</dbReference>
<accession>A0A9P5D8K1</accession>
<comment type="caution">
    <text evidence="8">The sequence shown here is derived from an EMBL/GenBank/DDBJ whole genome shotgun (WGS) entry which is preliminary data.</text>
</comment>
<dbReference type="GO" id="GO:0005634">
    <property type="term" value="C:nucleus"/>
    <property type="evidence" value="ECO:0007669"/>
    <property type="project" value="UniProtKB-SubCell"/>
</dbReference>
<evidence type="ECO:0000256" key="4">
    <source>
        <dbReference type="ARBA" id="ARBA00023163"/>
    </source>
</evidence>
<dbReference type="InterPro" id="IPR001138">
    <property type="entry name" value="Zn2Cys6_DnaBD"/>
</dbReference>
<feature type="compositionally biased region" description="Polar residues" evidence="6">
    <location>
        <begin position="94"/>
        <end position="104"/>
    </location>
</feature>
<dbReference type="OrthoDB" id="1600564at2759"/>
<proteinExistence type="predicted"/>
<protein>
    <recommendedName>
        <fullName evidence="7">Zn(2)-C6 fungal-type domain-containing protein</fullName>
    </recommendedName>
</protein>
<evidence type="ECO:0000256" key="6">
    <source>
        <dbReference type="SAM" id="MobiDB-lite"/>
    </source>
</evidence>
<dbReference type="PANTHER" id="PTHR31845:SF32">
    <property type="entry name" value="MISCELLANEOUS ZN(II)2CYS6 TRANSCRIPTION FACTOR (EUROFUNG)-RELATED"/>
    <property type="match status" value="1"/>
</dbReference>
<reference evidence="8" key="1">
    <citation type="submission" date="2020-03" db="EMBL/GenBank/DDBJ databases">
        <title>Site-based positive gene gene selection in Geosmithia morbida across the United States reveals a broad range of putative effectors and factors for local host and environmental adapation.</title>
        <authorList>
            <person name="Onufrak A."/>
            <person name="Murdoch R.W."/>
            <person name="Gazis R."/>
            <person name="Huff M."/>
            <person name="Staton M."/>
            <person name="Klingeman W."/>
            <person name="Hadziabdic D."/>
        </authorList>
    </citation>
    <scope>NUCLEOTIDE SEQUENCE</scope>
    <source>
        <strain evidence="8">1262</strain>
    </source>
</reference>
<feature type="compositionally biased region" description="Low complexity" evidence="6">
    <location>
        <begin position="586"/>
        <end position="596"/>
    </location>
</feature>
<evidence type="ECO:0000259" key="7">
    <source>
        <dbReference type="PROSITE" id="PS00463"/>
    </source>
</evidence>
<organism evidence="8 9">
    <name type="scientific">Geosmithia morbida</name>
    <dbReference type="NCBI Taxonomy" id="1094350"/>
    <lineage>
        <taxon>Eukaryota</taxon>
        <taxon>Fungi</taxon>
        <taxon>Dikarya</taxon>
        <taxon>Ascomycota</taxon>
        <taxon>Pezizomycotina</taxon>
        <taxon>Sordariomycetes</taxon>
        <taxon>Hypocreomycetidae</taxon>
        <taxon>Hypocreales</taxon>
        <taxon>Bionectriaceae</taxon>
        <taxon>Geosmithia</taxon>
    </lineage>
</organism>
<gene>
    <name evidence="8" type="ORF">GMORB2_0612</name>
</gene>
<dbReference type="PROSITE" id="PS00463">
    <property type="entry name" value="ZN2_CY6_FUNGAL_1"/>
    <property type="match status" value="1"/>
</dbReference>
<dbReference type="GeneID" id="55966842"/>
<dbReference type="Proteomes" id="UP000749293">
    <property type="component" value="Unassembled WGS sequence"/>
</dbReference>
<keyword evidence="5" id="KW-0539">Nucleus</keyword>
<feature type="region of interest" description="Disordered" evidence="6">
    <location>
        <begin position="81"/>
        <end position="104"/>
    </location>
</feature>
<keyword evidence="3" id="KW-0238">DNA-binding</keyword>